<protein>
    <submittedName>
        <fullName evidence="2">Band 4.1-like protein 4</fullName>
    </submittedName>
</protein>
<dbReference type="Proteomes" id="UP000499080">
    <property type="component" value="Unassembled WGS sequence"/>
</dbReference>
<dbReference type="InterPro" id="IPR035963">
    <property type="entry name" value="FERM_2"/>
</dbReference>
<evidence type="ECO:0000313" key="3">
    <source>
        <dbReference type="Proteomes" id="UP000499080"/>
    </source>
</evidence>
<dbReference type="AlphaFoldDB" id="A0A4Y2DMK6"/>
<evidence type="ECO:0000259" key="1">
    <source>
        <dbReference type="PROSITE" id="PS50057"/>
    </source>
</evidence>
<dbReference type="PANTHER" id="PTHR23280:SF21">
    <property type="entry name" value="PROTEIN 4.1 HOMOLOG"/>
    <property type="match status" value="1"/>
</dbReference>
<dbReference type="EMBL" id="BGPR01090115">
    <property type="protein sequence ID" value="GBM18060.1"/>
    <property type="molecule type" value="Genomic_DNA"/>
</dbReference>
<accession>A0A4Y2DMK6</accession>
<dbReference type="PANTHER" id="PTHR23280">
    <property type="entry name" value="4.1 G PROTEIN"/>
    <property type="match status" value="1"/>
</dbReference>
<dbReference type="InterPro" id="IPR014352">
    <property type="entry name" value="FERM/acyl-CoA-bd_prot_sf"/>
</dbReference>
<dbReference type="GO" id="GO:0005856">
    <property type="term" value="C:cytoskeleton"/>
    <property type="evidence" value="ECO:0007669"/>
    <property type="project" value="TreeGrafter"/>
</dbReference>
<feature type="domain" description="FERM" evidence="1">
    <location>
        <begin position="1"/>
        <end position="114"/>
    </location>
</feature>
<dbReference type="InterPro" id="IPR019748">
    <property type="entry name" value="FERM_central"/>
</dbReference>
<dbReference type="Pfam" id="PF00373">
    <property type="entry name" value="FERM_M"/>
    <property type="match status" value="1"/>
</dbReference>
<gene>
    <name evidence="2" type="primary">epb4.1l4_3</name>
    <name evidence="2" type="ORF">AVEN_206102_1</name>
</gene>
<evidence type="ECO:0000313" key="2">
    <source>
        <dbReference type="EMBL" id="GBM18060.1"/>
    </source>
</evidence>
<comment type="caution">
    <text evidence="2">The sequence shown here is derived from an EMBL/GenBank/DDBJ whole genome shotgun (WGS) entry which is preliminary data.</text>
</comment>
<dbReference type="PROSITE" id="PS50057">
    <property type="entry name" value="FERM_3"/>
    <property type="match status" value="1"/>
</dbReference>
<keyword evidence="3" id="KW-1185">Reference proteome</keyword>
<proteinExistence type="predicted"/>
<sequence>MCVERLNKQDTELGDYDPRRHLPGYAAEFNFVPNQTKDLESKAMEIHKGLCGTVPAVAEINFLDRIKWLDMYGVDLHPVLDTCGWEQGRLLVVLLLDRMTRTGVSDESSQKIRF</sequence>
<dbReference type="GO" id="GO:0031032">
    <property type="term" value="P:actomyosin structure organization"/>
    <property type="evidence" value="ECO:0007669"/>
    <property type="project" value="TreeGrafter"/>
</dbReference>
<dbReference type="CDD" id="cd14473">
    <property type="entry name" value="FERM_B-lobe"/>
    <property type="match status" value="1"/>
</dbReference>
<name>A0A4Y2DMK6_ARAVE</name>
<reference evidence="2 3" key="1">
    <citation type="journal article" date="2019" name="Sci. Rep.">
        <title>Orb-weaving spider Araneus ventricosus genome elucidates the spidroin gene catalogue.</title>
        <authorList>
            <person name="Kono N."/>
            <person name="Nakamura H."/>
            <person name="Ohtoshi R."/>
            <person name="Moran D.A.P."/>
            <person name="Shinohara A."/>
            <person name="Yoshida Y."/>
            <person name="Fujiwara M."/>
            <person name="Mori M."/>
            <person name="Tomita M."/>
            <person name="Arakawa K."/>
        </authorList>
    </citation>
    <scope>NUCLEOTIDE SEQUENCE [LARGE SCALE GENOMIC DNA]</scope>
</reference>
<organism evidence="2 3">
    <name type="scientific">Araneus ventricosus</name>
    <name type="common">Orbweaver spider</name>
    <name type="synonym">Epeira ventricosa</name>
    <dbReference type="NCBI Taxonomy" id="182803"/>
    <lineage>
        <taxon>Eukaryota</taxon>
        <taxon>Metazoa</taxon>
        <taxon>Ecdysozoa</taxon>
        <taxon>Arthropoda</taxon>
        <taxon>Chelicerata</taxon>
        <taxon>Arachnida</taxon>
        <taxon>Araneae</taxon>
        <taxon>Araneomorphae</taxon>
        <taxon>Entelegynae</taxon>
        <taxon>Araneoidea</taxon>
        <taxon>Araneidae</taxon>
        <taxon>Araneus</taxon>
    </lineage>
</organism>
<dbReference type="InterPro" id="IPR000299">
    <property type="entry name" value="FERM_domain"/>
</dbReference>
<dbReference type="SUPFAM" id="SSF47031">
    <property type="entry name" value="Second domain of FERM"/>
    <property type="match status" value="1"/>
</dbReference>
<dbReference type="Gene3D" id="1.20.80.10">
    <property type="match status" value="1"/>
</dbReference>
<dbReference type="OrthoDB" id="6235974at2759"/>